<evidence type="ECO:0000256" key="4">
    <source>
        <dbReference type="PROSITE-ProRule" id="PRU00601"/>
    </source>
</evidence>
<evidence type="ECO:0000256" key="3">
    <source>
        <dbReference type="ARBA" id="ARBA00022833"/>
    </source>
</evidence>
<protein>
    <submittedName>
        <fullName evidence="9">Zinc finger domain-containing protein</fullName>
    </submittedName>
</protein>
<dbReference type="GO" id="GO:0006511">
    <property type="term" value="P:ubiquitin-dependent protein catabolic process"/>
    <property type="evidence" value="ECO:0000318"/>
    <property type="project" value="GO_Central"/>
</dbReference>
<evidence type="ECO:0000256" key="1">
    <source>
        <dbReference type="ARBA" id="ARBA00022723"/>
    </source>
</evidence>
<dbReference type="AlphaFoldDB" id="A0A644F6L9"/>
<feature type="region of interest" description="Disordered" evidence="5">
    <location>
        <begin position="377"/>
        <end position="398"/>
    </location>
</feature>
<proteinExistence type="predicted"/>
<dbReference type="PROSITE" id="PS51270">
    <property type="entry name" value="ZF_CTCHY"/>
    <property type="match status" value="1"/>
</dbReference>
<dbReference type="InterPro" id="IPR008913">
    <property type="entry name" value="Znf_CHY"/>
</dbReference>
<dbReference type="EMBL" id="AACB03000002">
    <property type="protein sequence ID" value="KAE8304265.1"/>
    <property type="molecule type" value="Genomic_DNA"/>
</dbReference>
<feature type="domain" description="CTCHY-type" evidence="8">
    <location>
        <begin position="178"/>
        <end position="244"/>
    </location>
</feature>
<keyword evidence="1" id="KW-0479">Metal-binding</keyword>
<dbReference type="Pfam" id="PF05495">
    <property type="entry name" value="zf-CHY"/>
    <property type="match status" value="1"/>
</dbReference>
<keyword evidence="3" id="KW-0862">Zinc</keyword>
<reference evidence="9 10" key="1">
    <citation type="journal article" date="2007" name="Science">
        <title>Genomic minimalism in the early diverging intestinal parasite Giardia lamblia.</title>
        <authorList>
            <person name="Morrison H.G."/>
            <person name="McArthur A.G."/>
            <person name="Gillin F.D."/>
            <person name="Aley S.B."/>
            <person name="Adam R.D."/>
            <person name="Olsen G.J."/>
            <person name="Best A.A."/>
            <person name="Cande W.Z."/>
            <person name="Chen F."/>
            <person name="Cipriano M.J."/>
            <person name="Davids B.J."/>
            <person name="Dawson S.C."/>
            <person name="Elmendorf H.G."/>
            <person name="Hehl A.B."/>
            <person name="Holder M.E."/>
            <person name="Huse S.M."/>
            <person name="Kim U.U."/>
            <person name="Lasek-Nesselquist E."/>
            <person name="Manning G."/>
            <person name="Nigam A."/>
            <person name="Nixon J.E."/>
            <person name="Palm D."/>
            <person name="Passamaneck N.E."/>
            <person name="Prabhu A."/>
            <person name="Reich C.I."/>
            <person name="Reiner D.S."/>
            <person name="Samuelson J."/>
            <person name="Svard S.G."/>
            <person name="Sogin M.L."/>
        </authorList>
    </citation>
    <scope>NUCLEOTIDE SEQUENCE [LARGE SCALE GENOMIC DNA]</scope>
    <source>
        <strain evidence="9 10">WB C6</strain>
    </source>
</reference>
<organism evidence="9 10">
    <name type="scientific">Giardia intestinalis (strain ATCC 50803 / WB clone C6)</name>
    <name type="common">Giardia lamblia</name>
    <dbReference type="NCBI Taxonomy" id="184922"/>
    <lineage>
        <taxon>Eukaryota</taxon>
        <taxon>Metamonada</taxon>
        <taxon>Diplomonadida</taxon>
        <taxon>Hexamitidae</taxon>
        <taxon>Giardiinae</taxon>
        <taxon>Giardia</taxon>
    </lineage>
</organism>
<name>A0A644F6L9_GIAIC</name>
<dbReference type="SUPFAM" id="SSF57850">
    <property type="entry name" value="RING/U-box"/>
    <property type="match status" value="1"/>
</dbReference>
<dbReference type="PANTHER" id="PTHR21319:SF53">
    <property type="entry name" value="RING FINGER AND CHY ZINC FINGER DOMAIN-CONTAINING PROTEIN 1"/>
    <property type="match status" value="1"/>
</dbReference>
<dbReference type="PANTHER" id="PTHR21319">
    <property type="entry name" value="RING FINGER AND CHY ZINC FINGER DOMAIN-CONTAINING PROTEIN 1"/>
    <property type="match status" value="1"/>
</dbReference>
<dbReference type="GO" id="GO:0008270">
    <property type="term" value="F:zinc ion binding"/>
    <property type="evidence" value="ECO:0007669"/>
    <property type="project" value="UniProtKB-KW"/>
</dbReference>
<evidence type="ECO:0000259" key="7">
    <source>
        <dbReference type="PROSITE" id="PS51266"/>
    </source>
</evidence>
<feature type="domain" description="RING-type" evidence="6">
    <location>
        <begin position="243"/>
        <end position="289"/>
    </location>
</feature>
<dbReference type="InterPro" id="IPR001841">
    <property type="entry name" value="Znf_RING"/>
</dbReference>
<accession>A0A644F6L9</accession>
<dbReference type="GO" id="GO:0016567">
    <property type="term" value="P:protein ubiquitination"/>
    <property type="evidence" value="ECO:0000318"/>
    <property type="project" value="GO_Central"/>
</dbReference>
<keyword evidence="10" id="KW-1185">Reference proteome</keyword>
<dbReference type="SUPFAM" id="SSF161219">
    <property type="entry name" value="CHY zinc finger-like"/>
    <property type="match status" value="1"/>
</dbReference>
<comment type="caution">
    <text evidence="9">The sequence shown here is derived from an EMBL/GenBank/DDBJ whole genome shotgun (WGS) entry which is preliminary data.</text>
</comment>
<evidence type="ECO:0000259" key="8">
    <source>
        <dbReference type="PROSITE" id="PS51270"/>
    </source>
</evidence>
<dbReference type="FunCoup" id="A0A644F6L9">
    <property type="interactions" value="121"/>
</dbReference>
<dbReference type="InParanoid" id="A0A644F6L9"/>
<keyword evidence="2 4" id="KW-0863">Zinc-finger</keyword>
<evidence type="ECO:0000313" key="10">
    <source>
        <dbReference type="Proteomes" id="UP000001548"/>
    </source>
</evidence>
<feature type="domain" description="CHY-type" evidence="7">
    <location>
        <begin position="108"/>
        <end position="176"/>
    </location>
</feature>
<dbReference type="Proteomes" id="UP000001548">
    <property type="component" value="Unassembled WGS sequence"/>
</dbReference>
<evidence type="ECO:0000256" key="5">
    <source>
        <dbReference type="SAM" id="MobiDB-lite"/>
    </source>
</evidence>
<dbReference type="InterPro" id="IPR013083">
    <property type="entry name" value="Znf_RING/FYVE/PHD"/>
</dbReference>
<gene>
    <name evidence="9" type="ORF">GL50803_00106320</name>
</gene>
<dbReference type="GO" id="GO:0005634">
    <property type="term" value="C:nucleus"/>
    <property type="evidence" value="ECO:0000318"/>
    <property type="project" value="GO_Central"/>
</dbReference>
<dbReference type="SUPFAM" id="SSF161245">
    <property type="entry name" value="Zinc hairpin stack"/>
    <property type="match status" value="1"/>
</dbReference>
<sequence>MLYSASDVERVPTDSRICVLLTTLFTVPPGGDPAEPSQRCPRKTFISAILEGSGRGLQGSWEEVAEPVCLLEAYDPALPYAIRVAAGAGRVARDPALPASHYLYAAHKQGLSVGCPHYVRGCLLYCAVCGERSLCRFCHDASHDDHEFPRTRTAEVFCLFCRATGPIGLRCTHCQMPFGTRYCETCRLICGMGREGRPSFHCARCGTCRQGLPGYSEHCERCGTCHTVALGQVHACAPDPGNCVYCLDGLRDNIYPYIVLPCGRHSCHRHCYEAVFRLGGANYKCPVCRRLVLFGQDRELYEARLEELRGSLAVPPEYRGVFVDCACHECGGLFVARRHHLYRCPGCGSHNAAERGLFRGAAADARRAIALQARSGAFTRTGRQGPPPAGPGIEYDDK</sequence>
<evidence type="ECO:0000256" key="2">
    <source>
        <dbReference type="ARBA" id="ARBA00022771"/>
    </source>
</evidence>
<dbReference type="InterPro" id="IPR017921">
    <property type="entry name" value="Znf_CTCHY"/>
</dbReference>
<dbReference type="Gene3D" id="3.30.40.10">
    <property type="entry name" value="Zinc/RING finger domain, C3HC4 (zinc finger)"/>
    <property type="match status" value="1"/>
</dbReference>
<dbReference type="PROSITE" id="PS51266">
    <property type="entry name" value="ZF_CHY"/>
    <property type="match status" value="1"/>
</dbReference>
<dbReference type="InterPro" id="IPR037275">
    <property type="entry name" value="Znf_CTCHY_sf"/>
</dbReference>
<evidence type="ECO:0000259" key="6">
    <source>
        <dbReference type="PROSITE" id="PS50089"/>
    </source>
</evidence>
<dbReference type="PROSITE" id="PS50089">
    <property type="entry name" value="ZF_RING_2"/>
    <property type="match status" value="1"/>
</dbReference>
<evidence type="ECO:0000313" key="9">
    <source>
        <dbReference type="EMBL" id="KAE8304265.1"/>
    </source>
</evidence>
<dbReference type="GO" id="GO:0061630">
    <property type="term" value="F:ubiquitin protein ligase activity"/>
    <property type="evidence" value="ECO:0000318"/>
    <property type="project" value="GO_Central"/>
</dbReference>
<dbReference type="InterPro" id="IPR037274">
    <property type="entry name" value="Znf_CHY_sf"/>
</dbReference>